<keyword evidence="9" id="KW-0067">ATP-binding</keyword>
<keyword evidence="4" id="KW-0479">Metal-binding</keyword>
<dbReference type="InterPro" id="IPR001611">
    <property type="entry name" value="Leu-rich_rpt"/>
</dbReference>
<evidence type="ECO:0000313" key="14">
    <source>
        <dbReference type="Proteomes" id="UP001460270"/>
    </source>
</evidence>
<comment type="subcellular location">
    <subcellularLocation>
        <location evidence="1">Cytoplasm</location>
    </subcellularLocation>
</comment>
<dbReference type="InterPro" id="IPR032675">
    <property type="entry name" value="LRR_dom_sf"/>
</dbReference>
<dbReference type="PANTHER" id="PTHR24106">
    <property type="entry name" value="NACHT, LRR AND CARD DOMAINS-CONTAINING"/>
    <property type="match status" value="1"/>
</dbReference>
<dbReference type="GO" id="GO:0005737">
    <property type="term" value="C:cytoplasm"/>
    <property type="evidence" value="ECO:0007669"/>
    <property type="project" value="UniProtKB-SubCell"/>
</dbReference>
<accession>A0AAW0MKC7</accession>
<dbReference type="InterPro" id="IPR013083">
    <property type="entry name" value="Znf_RING/FYVE/PHD"/>
</dbReference>
<evidence type="ECO:0000256" key="3">
    <source>
        <dbReference type="ARBA" id="ARBA00022614"/>
    </source>
</evidence>
<evidence type="ECO:0000256" key="8">
    <source>
        <dbReference type="ARBA" id="ARBA00022833"/>
    </source>
</evidence>
<comment type="caution">
    <text evidence="13">The sequence shown here is derived from an EMBL/GenBank/DDBJ whole genome shotgun (WGS) entry which is preliminary data.</text>
</comment>
<dbReference type="Proteomes" id="UP001460270">
    <property type="component" value="Unassembled WGS sequence"/>
</dbReference>
<reference evidence="14" key="1">
    <citation type="submission" date="2024-04" db="EMBL/GenBank/DDBJ databases">
        <title>Salinicola lusitanus LLJ914,a marine bacterium isolated from the Okinawa Trough.</title>
        <authorList>
            <person name="Li J."/>
        </authorList>
    </citation>
    <scope>NUCLEOTIDE SEQUENCE [LARGE SCALE GENOMIC DNA]</scope>
</reference>
<keyword evidence="2" id="KW-0963">Cytoplasm</keyword>
<dbReference type="SMART" id="SM00184">
    <property type="entry name" value="RING"/>
    <property type="match status" value="1"/>
</dbReference>
<organism evidence="13 14">
    <name type="scientific">Mugilogobius chulae</name>
    <name type="common">yellowstripe goby</name>
    <dbReference type="NCBI Taxonomy" id="88201"/>
    <lineage>
        <taxon>Eukaryota</taxon>
        <taxon>Metazoa</taxon>
        <taxon>Chordata</taxon>
        <taxon>Craniata</taxon>
        <taxon>Vertebrata</taxon>
        <taxon>Euteleostomi</taxon>
        <taxon>Actinopterygii</taxon>
        <taxon>Neopterygii</taxon>
        <taxon>Teleostei</taxon>
        <taxon>Neoteleostei</taxon>
        <taxon>Acanthomorphata</taxon>
        <taxon>Gobiaria</taxon>
        <taxon>Gobiiformes</taxon>
        <taxon>Gobioidei</taxon>
        <taxon>Gobiidae</taxon>
        <taxon>Gobionellinae</taxon>
        <taxon>Mugilogobius</taxon>
    </lineage>
</organism>
<protein>
    <recommendedName>
        <fullName evidence="15">NACHT domain-containing protein</fullName>
    </recommendedName>
</protein>
<dbReference type="Pfam" id="PF05729">
    <property type="entry name" value="NACHT"/>
    <property type="match status" value="1"/>
</dbReference>
<dbReference type="EMBL" id="JBBPFD010000022">
    <property type="protein sequence ID" value="KAK7881207.1"/>
    <property type="molecule type" value="Genomic_DNA"/>
</dbReference>
<dbReference type="SUPFAM" id="SSF57850">
    <property type="entry name" value="RING/U-box"/>
    <property type="match status" value="1"/>
</dbReference>
<evidence type="ECO:0008006" key="15">
    <source>
        <dbReference type="Google" id="ProtNLM"/>
    </source>
</evidence>
<evidence type="ECO:0000256" key="6">
    <source>
        <dbReference type="ARBA" id="ARBA00022741"/>
    </source>
</evidence>
<dbReference type="GO" id="GO:0005524">
    <property type="term" value="F:ATP binding"/>
    <property type="evidence" value="ECO:0007669"/>
    <property type="project" value="UniProtKB-KW"/>
</dbReference>
<keyword evidence="3" id="KW-0433">Leucine-rich repeat</keyword>
<evidence type="ECO:0000313" key="13">
    <source>
        <dbReference type="EMBL" id="KAK7881207.1"/>
    </source>
</evidence>
<dbReference type="InterPro" id="IPR027417">
    <property type="entry name" value="P-loop_NTPase"/>
</dbReference>
<dbReference type="InterPro" id="IPR001841">
    <property type="entry name" value="Znf_RING"/>
</dbReference>
<name>A0AAW0MKC7_9GOBI</name>
<evidence type="ECO:0000256" key="7">
    <source>
        <dbReference type="ARBA" id="ARBA00022771"/>
    </source>
</evidence>
<dbReference type="GO" id="GO:0008270">
    <property type="term" value="F:zinc ion binding"/>
    <property type="evidence" value="ECO:0007669"/>
    <property type="project" value="UniProtKB-KW"/>
</dbReference>
<dbReference type="Pfam" id="PF17779">
    <property type="entry name" value="WHD_NOD2"/>
    <property type="match status" value="1"/>
</dbReference>
<dbReference type="Pfam" id="PF13516">
    <property type="entry name" value="LRR_6"/>
    <property type="match status" value="1"/>
</dbReference>
<keyword evidence="8" id="KW-0862">Zinc</keyword>
<dbReference type="Pfam" id="PF17776">
    <property type="entry name" value="NLRC4_HD2"/>
    <property type="match status" value="1"/>
</dbReference>
<keyword evidence="14" id="KW-1185">Reference proteome</keyword>
<evidence type="ECO:0000256" key="4">
    <source>
        <dbReference type="ARBA" id="ARBA00022723"/>
    </source>
</evidence>
<dbReference type="InterPro" id="IPR007111">
    <property type="entry name" value="NACHT_NTPase"/>
</dbReference>
<keyword evidence="7 10" id="KW-0863">Zinc-finger</keyword>
<dbReference type="InterPro" id="IPR041267">
    <property type="entry name" value="NLRP_HD2"/>
</dbReference>
<dbReference type="InterPro" id="IPR041075">
    <property type="entry name" value="NOD1/2_WH"/>
</dbReference>
<dbReference type="AlphaFoldDB" id="A0AAW0MKC7"/>
<dbReference type="SUPFAM" id="SSF52047">
    <property type="entry name" value="RNI-like"/>
    <property type="match status" value="1"/>
</dbReference>
<keyword evidence="5" id="KW-0677">Repeat</keyword>
<proteinExistence type="predicted"/>
<sequence length="738" mass="83129">MKKEEDDQREESAALQDTGCSVCRSREKSVDGLSCGHWVCSSCSGSDPEQSRSTGARCPVCAVFEEHKLSLKRVLEAEAADGFSDLYISFRDYFSCDRQIKLSNIFKQDTWFMYIRLVLTVGEAGVGKTFSVLKLSLDWAQGSENQDVALVLPLSFRELNLTTGRRYSLLQLIHVFYPSLQLLSPHTLLHSKVLLILDGLDQNRLPLDFSCEVISEVTQGSEVGTLLVNLIRGNLLPHALIWITSRPAAANQIPKRHVDRLTELRGFVTEPQKEHFFRTRFSDTEQCQTVLSHIRSSRCLHTMCQIPVFCWITATVLEHMLRRAQSGPLPQTLTDLYAHFLLVQTQRNRKNGAESRDPELSTADCDVLLKLSRLAFEQLHKGNIMFYQEELQQVGLDLVQASVCSGLCSEIFKQERVIFNKQTYCFKPQSLQEFLAAVYIHHCLNNNDTQVLLSLLGPKRDKECDLSLPEVLRETLDKHHSDLDLFVRFLHGLSLKSGALEPLLGLNKTDQKTIQRVTDNLKTVMRSPASPAKRVSALQCLSEMKEPSVQQMVLDLLESGERLSETQCSALASVLQMSEQVLEELNFRKFKVSSEGKQRLISAVNNCRKAVLSSCSLSVKSCGFLVEALMSNPVHLKTLDLSLNSITDSGVSELCRFLQSPHCQLHTLRLKQCRLSQSSCSALASALKSNPKSALRELDLDHNDLRPDPDLTKLLQDPDLSLKTLRIVRMTWSKPRSI</sequence>
<evidence type="ECO:0000256" key="5">
    <source>
        <dbReference type="ARBA" id="ARBA00022737"/>
    </source>
</evidence>
<keyword evidence="6" id="KW-0547">Nucleotide-binding</keyword>
<evidence type="ECO:0000259" key="12">
    <source>
        <dbReference type="PROSITE" id="PS50837"/>
    </source>
</evidence>
<gene>
    <name evidence="13" type="ORF">WMY93_029616</name>
</gene>
<evidence type="ECO:0000256" key="2">
    <source>
        <dbReference type="ARBA" id="ARBA00022490"/>
    </source>
</evidence>
<dbReference type="Gene3D" id="3.30.40.10">
    <property type="entry name" value="Zinc/RING finger domain, C3HC4 (zinc finger)"/>
    <property type="match status" value="1"/>
</dbReference>
<dbReference type="PROSITE" id="PS50089">
    <property type="entry name" value="ZF_RING_2"/>
    <property type="match status" value="1"/>
</dbReference>
<evidence type="ECO:0000259" key="11">
    <source>
        <dbReference type="PROSITE" id="PS50089"/>
    </source>
</evidence>
<dbReference type="PROSITE" id="PS51450">
    <property type="entry name" value="LRR"/>
    <property type="match status" value="2"/>
</dbReference>
<dbReference type="SMART" id="SM00368">
    <property type="entry name" value="LRR_RI"/>
    <property type="match status" value="3"/>
</dbReference>
<dbReference type="InterPro" id="IPR051261">
    <property type="entry name" value="NLR"/>
</dbReference>
<feature type="domain" description="RING-type" evidence="11">
    <location>
        <begin position="20"/>
        <end position="61"/>
    </location>
</feature>
<feature type="domain" description="NACHT" evidence="12">
    <location>
        <begin position="116"/>
        <end position="249"/>
    </location>
</feature>
<evidence type="ECO:0000256" key="10">
    <source>
        <dbReference type="PROSITE-ProRule" id="PRU00175"/>
    </source>
</evidence>
<dbReference type="PROSITE" id="PS50837">
    <property type="entry name" value="NACHT"/>
    <property type="match status" value="1"/>
</dbReference>
<evidence type="ECO:0000256" key="1">
    <source>
        <dbReference type="ARBA" id="ARBA00004496"/>
    </source>
</evidence>
<dbReference type="Gene3D" id="3.80.10.10">
    <property type="entry name" value="Ribonuclease Inhibitor"/>
    <property type="match status" value="1"/>
</dbReference>
<evidence type="ECO:0000256" key="9">
    <source>
        <dbReference type="ARBA" id="ARBA00022840"/>
    </source>
</evidence>
<dbReference type="Gene3D" id="3.40.50.300">
    <property type="entry name" value="P-loop containing nucleotide triphosphate hydrolases"/>
    <property type="match status" value="1"/>
</dbReference>